<reference evidence="3" key="1">
    <citation type="journal article" date="2013" name="Nature">
        <title>Draft genome of the wheat A-genome progenitor Triticum urartu.</title>
        <authorList>
            <person name="Ling H.Q."/>
            <person name="Zhao S."/>
            <person name="Liu D."/>
            <person name="Wang J."/>
            <person name="Sun H."/>
            <person name="Zhang C."/>
            <person name="Fan H."/>
            <person name="Li D."/>
            <person name="Dong L."/>
            <person name="Tao Y."/>
            <person name="Gao C."/>
            <person name="Wu H."/>
            <person name="Li Y."/>
            <person name="Cui Y."/>
            <person name="Guo X."/>
            <person name="Zheng S."/>
            <person name="Wang B."/>
            <person name="Yu K."/>
            <person name="Liang Q."/>
            <person name="Yang W."/>
            <person name="Lou X."/>
            <person name="Chen J."/>
            <person name="Feng M."/>
            <person name="Jian J."/>
            <person name="Zhang X."/>
            <person name="Luo G."/>
            <person name="Jiang Y."/>
            <person name="Liu J."/>
            <person name="Wang Z."/>
            <person name="Sha Y."/>
            <person name="Zhang B."/>
            <person name="Wu H."/>
            <person name="Tang D."/>
            <person name="Shen Q."/>
            <person name="Xue P."/>
            <person name="Zou S."/>
            <person name="Wang X."/>
            <person name="Liu X."/>
            <person name="Wang F."/>
            <person name="Yang Y."/>
            <person name="An X."/>
            <person name="Dong Z."/>
            <person name="Zhang K."/>
            <person name="Zhang X."/>
            <person name="Luo M.C."/>
            <person name="Dvorak J."/>
            <person name="Tong Y."/>
            <person name="Wang J."/>
            <person name="Yang H."/>
            <person name="Li Z."/>
            <person name="Wang D."/>
            <person name="Zhang A."/>
            <person name="Wang J."/>
        </authorList>
    </citation>
    <scope>NUCLEOTIDE SEQUENCE</scope>
    <source>
        <strain evidence="3">cv. G1812</strain>
    </source>
</reference>
<dbReference type="AlphaFoldDB" id="A0A8R7UZN3"/>
<dbReference type="Proteomes" id="UP000015106">
    <property type="component" value="Chromosome 6"/>
</dbReference>
<evidence type="ECO:0000259" key="1">
    <source>
        <dbReference type="Pfam" id="PF13976"/>
    </source>
</evidence>
<feature type="domain" description="GAG-pre-integrase" evidence="1">
    <location>
        <begin position="32"/>
        <end position="98"/>
    </location>
</feature>
<dbReference type="Pfam" id="PF13976">
    <property type="entry name" value="gag_pre-integrs"/>
    <property type="match status" value="1"/>
</dbReference>
<accession>A0A8R7UZN3</accession>
<reference evidence="2" key="2">
    <citation type="submission" date="2018-03" db="EMBL/GenBank/DDBJ databases">
        <title>The Triticum urartu genome reveals the dynamic nature of wheat genome evolution.</title>
        <authorList>
            <person name="Ling H."/>
            <person name="Ma B."/>
            <person name="Shi X."/>
            <person name="Liu H."/>
            <person name="Dong L."/>
            <person name="Sun H."/>
            <person name="Cao Y."/>
            <person name="Gao Q."/>
            <person name="Zheng S."/>
            <person name="Li Y."/>
            <person name="Yu Y."/>
            <person name="Du H."/>
            <person name="Qi M."/>
            <person name="Li Y."/>
            <person name="Yu H."/>
            <person name="Cui Y."/>
            <person name="Wang N."/>
            <person name="Chen C."/>
            <person name="Wu H."/>
            <person name="Zhao Y."/>
            <person name="Zhang J."/>
            <person name="Li Y."/>
            <person name="Zhou W."/>
            <person name="Zhang B."/>
            <person name="Hu W."/>
            <person name="Eijk M."/>
            <person name="Tang J."/>
            <person name="Witsenboer H."/>
            <person name="Zhao S."/>
            <person name="Li Z."/>
            <person name="Zhang A."/>
            <person name="Wang D."/>
            <person name="Liang C."/>
        </authorList>
    </citation>
    <scope>NUCLEOTIDE SEQUENCE [LARGE SCALE GENOMIC DNA]</scope>
    <source>
        <strain evidence="2">cv. G1812</strain>
    </source>
</reference>
<name>A0A8R7UZN3_TRIUA</name>
<dbReference type="EnsemblPlants" id="TuG1812G0600003773.01.T01">
    <property type="protein sequence ID" value="TuG1812G0600003773.01.T01"/>
    <property type="gene ID" value="TuG1812G0600003773.01"/>
</dbReference>
<keyword evidence="3" id="KW-1185">Reference proteome</keyword>
<protein>
    <recommendedName>
        <fullName evidence="1">GAG-pre-integrase domain-containing protein</fullName>
    </recommendedName>
</protein>
<evidence type="ECO:0000313" key="3">
    <source>
        <dbReference type="Proteomes" id="UP000015106"/>
    </source>
</evidence>
<sequence length="125" mass="13926">MIATMATSKFMQQMEQDQVTCKVLLHAQSRGGLYPLQSKPLIHGWQAFSASKPSSSRWHRRLGHPSYVVVDKVLKENRLPFSSKNNESVCDACQKAKSHQLPYPSSTSVPSAPLELIFSDVWGPA</sequence>
<proteinExistence type="predicted"/>
<organism evidence="2 3">
    <name type="scientific">Triticum urartu</name>
    <name type="common">Red wild einkorn</name>
    <name type="synonym">Crithodium urartu</name>
    <dbReference type="NCBI Taxonomy" id="4572"/>
    <lineage>
        <taxon>Eukaryota</taxon>
        <taxon>Viridiplantae</taxon>
        <taxon>Streptophyta</taxon>
        <taxon>Embryophyta</taxon>
        <taxon>Tracheophyta</taxon>
        <taxon>Spermatophyta</taxon>
        <taxon>Magnoliopsida</taxon>
        <taxon>Liliopsida</taxon>
        <taxon>Poales</taxon>
        <taxon>Poaceae</taxon>
        <taxon>BOP clade</taxon>
        <taxon>Pooideae</taxon>
        <taxon>Triticodae</taxon>
        <taxon>Triticeae</taxon>
        <taxon>Triticinae</taxon>
        <taxon>Triticum</taxon>
    </lineage>
</organism>
<evidence type="ECO:0000313" key="2">
    <source>
        <dbReference type="EnsemblPlants" id="TuG1812G0600003773.01.T01"/>
    </source>
</evidence>
<dbReference type="Gramene" id="TuG1812G0600003773.01.T01">
    <property type="protein sequence ID" value="TuG1812G0600003773.01.T01"/>
    <property type="gene ID" value="TuG1812G0600003773.01"/>
</dbReference>
<dbReference type="InterPro" id="IPR025724">
    <property type="entry name" value="GAG-pre-integrase_dom"/>
</dbReference>
<reference evidence="2" key="3">
    <citation type="submission" date="2022-06" db="UniProtKB">
        <authorList>
            <consortium name="EnsemblPlants"/>
        </authorList>
    </citation>
    <scope>IDENTIFICATION</scope>
</reference>